<evidence type="ECO:0008006" key="4">
    <source>
        <dbReference type="Google" id="ProtNLM"/>
    </source>
</evidence>
<gene>
    <name evidence="2" type="ORF">BCR38DRAFT_450877</name>
</gene>
<dbReference type="SUPFAM" id="SSF54427">
    <property type="entry name" value="NTF2-like"/>
    <property type="match status" value="1"/>
</dbReference>
<evidence type="ECO:0000256" key="1">
    <source>
        <dbReference type="SAM" id="MobiDB-lite"/>
    </source>
</evidence>
<evidence type="ECO:0000313" key="3">
    <source>
        <dbReference type="Proteomes" id="UP000193689"/>
    </source>
</evidence>
<dbReference type="AlphaFoldDB" id="A0A1Y2DDB6"/>
<dbReference type="InterPro" id="IPR032710">
    <property type="entry name" value="NTF2-like_dom_sf"/>
</dbReference>
<feature type="compositionally biased region" description="Basic and acidic residues" evidence="1">
    <location>
        <begin position="371"/>
        <end position="381"/>
    </location>
</feature>
<feature type="compositionally biased region" description="Polar residues" evidence="1">
    <location>
        <begin position="315"/>
        <end position="325"/>
    </location>
</feature>
<dbReference type="InParanoid" id="A0A1Y2DDB6"/>
<dbReference type="RefSeq" id="XP_040710264.1">
    <property type="nucleotide sequence ID" value="XM_040861423.1"/>
</dbReference>
<dbReference type="EMBL" id="MCFJ01000022">
    <property type="protein sequence ID" value="ORY56685.1"/>
    <property type="molecule type" value="Genomic_DNA"/>
</dbReference>
<feature type="compositionally biased region" description="Polar residues" evidence="1">
    <location>
        <begin position="427"/>
        <end position="437"/>
    </location>
</feature>
<name>A0A1Y2DDB6_9PEZI</name>
<keyword evidence="3" id="KW-1185">Reference proteome</keyword>
<dbReference type="STRING" id="1141098.A0A1Y2DDB6"/>
<organism evidence="2 3">
    <name type="scientific">Pseudomassariella vexata</name>
    <dbReference type="NCBI Taxonomy" id="1141098"/>
    <lineage>
        <taxon>Eukaryota</taxon>
        <taxon>Fungi</taxon>
        <taxon>Dikarya</taxon>
        <taxon>Ascomycota</taxon>
        <taxon>Pezizomycotina</taxon>
        <taxon>Sordariomycetes</taxon>
        <taxon>Xylariomycetidae</taxon>
        <taxon>Amphisphaeriales</taxon>
        <taxon>Pseudomassariaceae</taxon>
        <taxon>Pseudomassariella</taxon>
    </lineage>
</organism>
<sequence length="557" mass="60991">MALQTSYKQFLAAPNSSLLNPDATLHYITTTTSFKGATEIIKHFSTSRNQVKKKREEFLGVIEGQNAAAFEVDTVLEFVTSGGPYLPGLDDNFLSDRTVYLLVMHIVTFDADGKILQIRENWDQAALLKQLDIIGKTGRNWPIRDSKEQIKMIENCLKSSGEGDVPASADLAARLRANSNNILRDPHASLALFAPREETEQAATAAAVISPRAGSRPPQRAFTDIVSDEPPEDAGSSNRSESPSKGVTSKAGAGKNYQPSRLFEAQEEEAEDEDDTPERQIVERAYRPNPTRYDHFDFADGSEEQDDPIPGPSAAPQTKHGSQWSFDDFVTPAKAKPTRVLQKSHQDVRHWGTENDEVPETPVRKPVVGKPRRDAEPHFEFVDDGTPKGPRVERPQGAKHNKGLGLYKNNVYSEGEEDDDETAPSAGDSQALGNITNLKGRGQALKSQFARTDESPAPKPQVKPSVDEDRKKAVKTMDTNRSSYDEPPASQKENQPTKSKPTKPGDNRGIAIGGDGMGGPKGTQRNWLFGEDEEPVTKSVPGRKQGGSSAGGFSWDF</sequence>
<feature type="region of interest" description="Disordered" evidence="1">
    <location>
        <begin position="207"/>
        <end position="557"/>
    </location>
</feature>
<dbReference type="Proteomes" id="UP000193689">
    <property type="component" value="Unassembled WGS sequence"/>
</dbReference>
<dbReference type="Gene3D" id="3.10.450.50">
    <property type="match status" value="1"/>
</dbReference>
<feature type="compositionally biased region" description="Basic and acidic residues" evidence="1">
    <location>
        <begin position="277"/>
        <end position="298"/>
    </location>
</feature>
<feature type="compositionally biased region" description="Basic and acidic residues" evidence="1">
    <location>
        <begin position="344"/>
        <end position="353"/>
    </location>
</feature>
<protein>
    <recommendedName>
        <fullName evidence="4">NTF2 domain-containing protein</fullName>
    </recommendedName>
</protein>
<accession>A0A1Y2DDB6</accession>
<proteinExistence type="predicted"/>
<feature type="compositionally biased region" description="Polar residues" evidence="1">
    <location>
        <begin position="235"/>
        <end position="247"/>
    </location>
</feature>
<reference evidence="2 3" key="1">
    <citation type="submission" date="2016-07" db="EMBL/GenBank/DDBJ databases">
        <title>Pervasive Adenine N6-methylation of Active Genes in Fungi.</title>
        <authorList>
            <consortium name="DOE Joint Genome Institute"/>
            <person name="Mondo S.J."/>
            <person name="Dannebaum R.O."/>
            <person name="Kuo R.C."/>
            <person name="Labutti K."/>
            <person name="Haridas S."/>
            <person name="Kuo A."/>
            <person name="Salamov A."/>
            <person name="Ahrendt S.R."/>
            <person name="Lipzen A."/>
            <person name="Sullivan W."/>
            <person name="Andreopoulos W.B."/>
            <person name="Clum A."/>
            <person name="Lindquist E."/>
            <person name="Daum C."/>
            <person name="Ramamoorthy G.K."/>
            <person name="Gryganskyi A."/>
            <person name="Culley D."/>
            <person name="Magnuson J.K."/>
            <person name="James T.Y."/>
            <person name="O'Malley M.A."/>
            <person name="Stajich J.E."/>
            <person name="Spatafora J.W."/>
            <person name="Visel A."/>
            <person name="Grigoriev I.V."/>
        </authorList>
    </citation>
    <scope>NUCLEOTIDE SEQUENCE [LARGE SCALE GENOMIC DNA]</scope>
    <source>
        <strain evidence="2 3">CBS 129021</strain>
    </source>
</reference>
<evidence type="ECO:0000313" key="2">
    <source>
        <dbReference type="EMBL" id="ORY56685.1"/>
    </source>
</evidence>
<feature type="compositionally biased region" description="Gly residues" evidence="1">
    <location>
        <begin position="511"/>
        <end position="521"/>
    </location>
</feature>
<dbReference type="GeneID" id="63777635"/>
<dbReference type="OrthoDB" id="1162399at2759"/>
<feature type="compositionally biased region" description="Acidic residues" evidence="1">
    <location>
        <begin position="265"/>
        <end position="276"/>
    </location>
</feature>
<comment type="caution">
    <text evidence="2">The sequence shown here is derived from an EMBL/GenBank/DDBJ whole genome shotgun (WGS) entry which is preliminary data.</text>
</comment>